<organism evidence="4 6">
    <name type="scientific">Geotoga petraea</name>
    <dbReference type="NCBI Taxonomy" id="28234"/>
    <lineage>
        <taxon>Bacteria</taxon>
        <taxon>Thermotogati</taxon>
        <taxon>Thermotogota</taxon>
        <taxon>Thermotogae</taxon>
        <taxon>Petrotogales</taxon>
        <taxon>Petrotogaceae</taxon>
        <taxon>Geotoga</taxon>
    </lineage>
</organism>
<dbReference type="OrthoDB" id="9813771at2"/>
<feature type="domain" description="Impact N-terminal" evidence="2">
    <location>
        <begin position="17"/>
        <end position="121"/>
    </location>
</feature>
<dbReference type="InterPro" id="IPR036956">
    <property type="entry name" value="Impact_N_sf"/>
</dbReference>
<reference evidence="4 6" key="1">
    <citation type="submission" date="2016-10" db="EMBL/GenBank/DDBJ databases">
        <authorList>
            <person name="de Groot N.N."/>
        </authorList>
    </citation>
    <scope>NUCLEOTIDE SEQUENCE [LARGE SCALE GENOMIC DNA]</scope>
    <source>
        <strain evidence="4 6">WG14</strain>
    </source>
</reference>
<dbReference type="STRING" id="28234.SAMN04488588_0700"/>
<sequence length="209" mass="24408">MPYKSILKNKETKINIKRSEFIGNCSKVNSEQQAKEFIKSISELYKNANHNCWAYFVTDENREYFNYTDNGEPSGSAGKPIFGEIQKMNLNNIVCVVTRFFGGVKLGVRGLIDAYSKTTFETVKNSKIVEYRNAFIYGIVTDYSQHAEIERLLKREIGWEIIETKFTENVYLEISIDEEKIEPIKNIIEKKSIKLDFLRQEEKPYKVRD</sequence>
<evidence type="ECO:0000313" key="5">
    <source>
        <dbReference type="EMBL" id="TGG88386.1"/>
    </source>
</evidence>
<dbReference type="Pfam" id="PF09186">
    <property type="entry name" value="DUF1949"/>
    <property type="match status" value="1"/>
</dbReference>
<protein>
    <submittedName>
        <fullName evidence="5">DUF1949 domain-containing protein</fullName>
    </submittedName>
</protein>
<evidence type="ECO:0000313" key="4">
    <source>
        <dbReference type="EMBL" id="SDC24642.1"/>
    </source>
</evidence>
<dbReference type="InterPro" id="IPR035647">
    <property type="entry name" value="EFG_III/V"/>
</dbReference>
<dbReference type="EMBL" id="FMYV01000002">
    <property type="protein sequence ID" value="SDC24642.1"/>
    <property type="molecule type" value="Genomic_DNA"/>
</dbReference>
<dbReference type="Pfam" id="PF01205">
    <property type="entry name" value="Impact_N"/>
    <property type="match status" value="1"/>
</dbReference>
<dbReference type="RefSeq" id="WP_091402839.1">
    <property type="nucleotide sequence ID" value="NZ_FMYV01000002.1"/>
</dbReference>
<dbReference type="EMBL" id="SRME01000002">
    <property type="protein sequence ID" value="TGG88386.1"/>
    <property type="molecule type" value="Genomic_DNA"/>
</dbReference>
<evidence type="ECO:0000259" key="2">
    <source>
        <dbReference type="Pfam" id="PF01205"/>
    </source>
</evidence>
<gene>
    <name evidence="5" type="ORF">E4650_04910</name>
    <name evidence="4" type="ORF">SAMN04488588_0700</name>
</gene>
<dbReference type="PANTHER" id="PTHR16301:SF20">
    <property type="entry name" value="IMPACT FAMILY MEMBER YIGZ"/>
    <property type="match status" value="1"/>
</dbReference>
<name>A0A1G6K0T7_9BACT</name>
<dbReference type="GO" id="GO:0006446">
    <property type="term" value="P:regulation of translational initiation"/>
    <property type="evidence" value="ECO:0007669"/>
    <property type="project" value="TreeGrafter"/>
</dbReference>
<evidence type="ECO:0000259" key="3">
    <source>
        <dbReference type="Pfam" id="PF09186"/>
    </source>
</evidence>
<accession>A0A1G6K0T7</accession>
<evidence type="ECO:0000256" key="1">
    <source>
        <dbReference type="ARBA" id="ARBA00007665"/>
    </source>
</evidence>
<keyword evidence="6" id="KW-1185">Reference proteome</keyword>
<dbReference type="PANTHER" id="PTHR16301">
    <property type="entry name" value="IMPACT-RELATED"/>
    <property type="match status" value="1"/>
</dbReference>
<dbReference type="Proteomes" id="UP000199322">
    <property type="component" value="Unassembled WGS sequence"/>
</dbReference>
<dbReference type="InterPro" id="IPR015269">
    <property type="entry name" value="UPF0029_Impact_C"/>
</dbReference>
<dbReference type="Gene3D" id="3.30.230.30">
    <property type="entry name" value="Impact, N-terminal domain"/>
    <property type="match status" value="1"/>
</dbReference>
<dbReference type="InterPro" id="IPR020568">
    <property type="entry name" value="Ribosomal_Su5_D2-typ_SF"/>
</dbReference>
<evidence type="ECO:0000313" key="6">
    <source>
        <dbReference type="Proteomes" id="UP000199322"/>
    </source>
</evidence>
<dbReference type="Proteomes" id="UP000297288">
    <property type="component" value="Unassembled WGS sequence"/>
</dbReference>
<dbReference type="AlphaFoldDB" id="A0A1G6K0T7"/>
<dbReference type="GO" id="GO:0005737">
    <property type="term" value="C:cytoplasm"/>
    <property type="evidence" value="ECO:0007669"/>
    <property type="project" value="TreeGrafter"/>
</dbReference>
<dbReference type="InterPro" id="IPR001498">
    <property type="entry name" value="Impact_N"/>
</dbReference>
<dbReference type="InterPro" id="IPR023582">
    <property type="entry name" value="Impact"/>
</dbReference>
<feature type="domain" description="UPF0029" evidence="3">
    <location>
        <begin position="141"/>
        <end position="185"/>
    </location>
</feature>
<dbReference type="SUPFAM" id="SSF54980">
    <property type="entry name" value="EF-G C-terminal domain-like"/>
    <property type="match status" value="1"/>
</dbReference>
<proteinExistence type="inferred from homology"/>
<comment type="similarity">
    <text evidence="1">Belongs to the IMPACT family.</text>
</comment>
<reference evidence="5 7" key="2">
    <citation type="submission" date="2019-04" db="EMBL/GenBank/DDBJ databases">
        <title>Draft genome sequence data and analysis of a Fermenting Bacterium, Geotoga petraea strain HO-Geo1, isolated from heavy-oil petroleum reservoir in Russia.</title>
        <authorList>
            <person name="Grouzdev D.S."/>
            <person name="Semenova E.M."/>
            <person name="Sokolova D.S."/>
            <person name="Tourova T.P."/>
            <person name="Poltaraus A.B."/>
            <person name="Nazina T.N."/>
        </authorList>
    </citation>
    <scope>NUCLEOTIDE SEQUENCE [LARGE SCALE GENOMIC DNA]</scope>
    <source>
        <strain evidence="5 7">HO-Geo1</strain>
    </source>
</reference>
<dbReference type="Gene3D" id="3.30.70.240">
    <property type="match status" value="1"/>
</dbReference>
<dbReference type="SUPFAM" id="SSF54211">
    <property type="entry name" value="Ribosomal protein S5 domain 2-like"/>
    <property type="match status" value="1"/>
</dbReference>
<evidence type="ECO:0000313" key="7">
    <source>
        <dbReference type="Proteomes" id="UP000297288"/>
    </source>
</evidence>